<dbReference type="GO" id="GO:0002218">
    <property type="term" value="P:activation of innate immune response"/>
    <property type="evidence" value="ECO:0007669"/>
    <property type="project" value="InterPro"/>
</dbReference>
<feature type="domain" description="CCHC-type" evidence="3">
    <location>
        <begin position="331"/>
        <end position="346"/>
    </location>
</feature>
<dbReference type="PROSITE" id="PS50158">
    <property type="entry name" value="ZF_CCHC"/>
    <property type="match status" value="4"/>
</dbReference>
<evidence type="ECO:0000256" key="1">
    <source>
        <dbReference type="PROSITE-ProRule" id="PRU00047"/>
    </source>
</evidence>
<dbReference type="OrthoDB" id="8846459at2759"/>
<dbReference type="SUPFAM" id="SSF57756">
    <property type="entry name" value="Retrovirus zinc finger-like domains"/>
    <property type="match status" value="2"/>
</dbReference>
<feature type="compositionally biased region" description="Basic and acidic residues" evidence="2">
    <location>
        <begin position="570"/>
        <end position="586"/>
    </location>
</feature>
<dbReference type="InterPro" id="IPR001878">
    <property type="entry name" value="Znf_CCHC"/>
</dbReference>
<dbReference type="SMART" id="SM00343">
    <property type="entry name" value="ZnF_C2HC"/>
    <property type="match status" value="4"/>
</dbReference>
<keyword evidence="1" id="KW-0862">Zinc</keyword>
<dbReference type="GO" id="GO:0008270">
    <property type="term" value="F:zinc ion binding"/>
    <property type="evidence" value="ECO:0007669"/>
    <property type="project" value="UniProtKB-KW"/>
</dbReference>
<gene>
    <name evidence="4" type="ORF">SKAU_G00135520</name>
</gene>
<dbReference type="GO" id="GO:0003690">
    <property type="term" value="F:double-stranded DNA binding"/>
    <property type="evidence" value="ECO:0007669"/>
    <property type="project" value="InterPro"/>
</dbReference>
<evidence type="ECO:0000256" key="2">
    <source>
        <dbReference type="SAM" id="MobiDB-lite"/>
    </source>
</evidence>
<dbReference type="InterPro" id="IPR036875">
    <property type="entry name" value="Znf_CCHC_sf"/>
</dbReference>
<evidence type="ECO:0000259" key="3">
    <source>
        <dbReference type="PROSITE" id="PS50158"/>
    </source>
</evidence>
<dbReference type="EMBL" id="JAINUF010000004">
    <property type="protein sequence ID" value="KAJ8364721.1"/>
    <property type="molecule type" value="Genomic_DNA"/>
</dbReference>
<organism evidence="4 5">
    <name type="scientific">Synaphobranchus kaupii</name>
    <name type="common">Kaup's arrowtooth eel</name>
    <dbReference type="NCBI Taxonomy" id="118154"/>
    <lineage>
        <taxon>Eukaryota</taxon>
        <taxon>Metazoa</taxon>
        <taxon>Chordata</taxon>
        <taxon>Craniata</taxon>
        <taxon>Vertebrata</taxon>
        <taxon>Euteleostomi</taxon>
        <taxon>Actinopterygii</taxon>
        <taxon>Neopterygii</taxon>
        <taxon>Teleostei</taxon>
        <taxon>Anguilliformes</taxon>
        <taxon>Synaphobranchidae</taxon>
        <taxon>Synaphobranchus</taxon>
    </lineage>
</organism>
<dbReference type="InterPro" id="IPR042509">
    <property type="entry name" value="ZCCHC3"/>
</dbReference>
<accession>A0A9Q1FR82</accession>
<protein>
    <recommendedName>
        <fullName evidence="3">CCHC-type domain-containing protein</fullName>
    </recommendedName>
</protein>
<feature type="region of interest" description="Disordered" evidence="2">
    <location>
        <begin position="650"/>
        <end position="675"/>
    </location>
</feature>
<dbReference type="Pfam" id="PF23057">
    <property type="entry name" value="RBD_ZCCHC3_1st"/>
    <property type="match status" value="1"/>
</dbReference>
<keyword evidence="1" id="KW-0863">Zinc-finger</keyword>
<feature type="domain" description="CCHC-type" evidence="3">
    <location>
        <begin position="633"/>
        <end position="648"/>
    </location>
</feature>
<dbReference type="Proteomes" id="UP001152622">
    <property type="component" value="Chromosome 4"/>
</dbReference>
<dbReference type="PANTHER" id="PTHR22639:SF3">
    <property type="entry name" value="ZINC FINGER CCHC DOMAIN-CONTAINING PROTEIN 3"/>
    <property type="match status" value="1"/>
</dbReference>
<dbReference type="Pfam" id="PF23058">
    <property type="entry name" value="RBD_ZCCHC3_2nd"/>
    <property type="match status" value="1"/>
</dbReference>
<keyword evidence="5" id="KW-1185">Reference proteome</keyword>
<evidence type="ECO:0000313" key="5">
    <source>
        <dbReference type="Proteomes" id="UP001152622"/>
    </source>
</evidence>
<feature type="domain" description="CCHC-type" evidence="3">
    <location>
        <begin position="614"/>
        <end position="627"/>
    </location>
</feature>
<dbReference type="GO" id="GO:0003723">
    <property type="term" value="F:RNA binding"/>
    <property type="evidence" value="ECO:0007669"/>
    <property type="project" value="InterPro"/>
</dbReference>
<feature type="compositionally biased region" description="Basic and acidic residues" evidence="2">
    <location>
        <begin position="361"/>
        <end position="376"/>
    </location>
</feature>
<feature type="region of interest" description="Disordered" evidence="2">
    <location>
        <begin position="504"/>
        <end position="586"/>
    </location>
</feature>
<reference evidence="4" key="1">
    <citation type="journal article" date="2023" name="Science">
        <title>Genome structures resolve the early diversification of teleost fishes.</title>
        <authorList>
            <person name="Parey E."/>
            <person name="Louis A."/>
            <person name="Montfort J."/>
            <person name="Bouchez O."/>
            <person name="Roques C."/>
            <person name="Iampietro C."/>
            <person name="Lluch J."/>
            <person name="Castinel A."/>
            <person name="Donnadieu C."/>
            <person name="Desvignes T."/>
            <person name="Floi Bucao C."/>
            <person name="Jouanno E."/>
            <person name="Wen M."/>
            <person name="Mejri S."/>
            <person name="Dirks R."/>
            <person name="Jansen H."/>
            <person name="Henkel C."/>
            <person name="Chen W.J."/>
            <person name="Zahm M."/>
            <person name="Cabau C."/>
            <person name="Klopp C."/>
            <person name="Thompson A.W."/>
            <person name="Robinson-Rechavi M."/>
            <person name="Braasch I."/>
            <person name="Lecointre G."/>
            <person name="Bobe J."/>
            <person name="Postlethwait J.H."/>
            <person name="Berthelot C."/>
            <person name="Roest Crollius H."/>
            <person name="Guiguen Y."/>
        </authorList>
    </citation>
    <scope>NUCLEOTIDE SEQUENCE</scope>
    <source>
        <strain evidence="4">WJC10195</strain>
    </source>
</reference>
<feature type="compositionally biased region" description="Basic and acidic residues" evidence="2">
    <location>
        <begin position="657"/>
        <end position="675"/>
    </location>
</feature>
<dbReference type="Pfam" id="PF00098">
    <property type="entry name" value="zf-CCHC"/>
    <property type="match status" value="2"/>
</dbReference>
<dbReference type="InterPro" id="IPR057810">
    <property type="entry name" value="RBD_ZCCHC3_1st"/>
</dbReference>
<dbReference type="PANTHER" id="PTHR22639">
    <property type="entry name" value="GAG-RELATED PROTEIN"/>
    <property type="match status" value="1"/>
</dbReference>
<proteinExistence type="predicted"/>
<comment type="caution">
    <text evidence="4">The sequence shown here is derived from an EMBL/GenBank/DDBJ whole genome shotgun (WGS) entry which is preliminary data.</text>
</comment>
<evidence type="ECO:0000313" key="4">
    <source>
        <dbReference type="EMBL" id="KAJ8364721.1"/>
    </source>
</evidence>
<name>A0A9Q1FR82_SYNKA</name>
<dbReference type="InterPro" id="IPR057811">
    <property type="entry name" value="RBD_ZCCHC3_2nd"/>
</dbReference>
<sequence length="675" mass="73414">MPISKEELRKAIVGMKGGKAPGQDGIPKEFYERFWDVLGEDFTEVVQEIYRQGELEPLAEAIRRKRDVDGIKIPGGGGMELKVSQFADDMTLFSGSEKGIVSEMASEREESVPKAGLRNTLRFLWKRAEGAMISREAFGRQVLMGALKQKVADVLCFQSNSLERSFDITLCTNEACKEVLEECRQQGAQKPVSSFEVMSLDRPNFRLVTLHMFNPHVTDQAVAGFLGQYAEVLTEARWVRDTLGFWTGKRQYQVLFKPVPEGVEGFEGFLHPPARFSIGADRGYLFYSRQPPYGGGGKARGHTEEGCGAKKCRRCGVVGHEVKNCPVPKACYGCGERGHLAKACPNAKPAPDEGPAGQEVLFRDGKGKGAQVEKRPPLKVRRTTSGGRKASGKRVPDPEVVSALWTGPWAVDQGFDFAAGDGPRLFAFGKGVPKENQGMLTTGAMEALENLTGALRSTDVATGMSAKLKRTADKGEDSLKGVPHKPVIRAAVLKIGRKVVIPPVSEPEGRSVDPPAEEISAGPSKLTEGEPTETVGGVPKQWGDCVMEGVEGPDGGVTSPGVEEEAETAPEEKKAGEEKASPAPRLRVEVKGGLTLAQFESPPSWDAWQAGYQCYLCGVYGHVSRNCLKRRECLRCGEKGHYFRDCPRAKQAPGEMVAEREESPKEGGEEGKKVM</sequence>
<feature type="region of interest" description="Disordered" evidence="2">
    <location>
        <begin position="347"/>
        <end position="395"/>
    </location>
</feature>
<dbReference type="Gene3D" id="4.10.60.10">
    <property type="entry name" value="Zinc finger, CCHC-type"/>
    <property type="match status" value="2"/>
</dbReference>
<keyword evidence="1" id="KW-0479">Metal-binding</keyword>
<feature type="domain" description="CCHC-type" evidence="3">
    <location>
        <begin position="311"/>
        <end position="326"/>
    </location>
</feature>
<dbReference type="AlphaFoldDB" id="A0A9Q1FR82"/>